<comment type="subunit">
    <text evidence="3">Homotrimer.</text>
</comment>
<dbReference type="PANTHER" id="PTHR30246:SF1">
    <property type="entry name" value="2-DEHYDRO-3-DEOXY-6-PHOSPHOGALACTONATE ALDOLASE-RELATED"/>
    <property type="match status" value="1"/>
</dbReference>
<dbReference type="AlphaFoldDB" id="K8XWG9"/>
<comment type="similarity">
    <text evidence="2">Belongs to the KHG/KDPG aldolase family.</text>
</comment>
<evidence type="ECO:0000256" key="3">
    <source>
        <dbReference type="ARBA" id="ARBA00011233"/>
    </source>
</evidence>
<evidence type="ECO:0000313" key="7">
    <source>
        <dbReference type="EMBL" id="EKT82567.1"/>
    </source>
</evidence>
<gene>
    <name evidence="7" type="ORF">WSS_A11838</name>
</gene>
<comment type="pathway">
    <text evidence="1">Carbohydrate acid metabolism.</text>
</comment>
<evidence type="ECO:0000256" key="4">
    <source>
        <dbReference type="ARBA" id="ARBA00023239"/>
    </source>
</evidence>
<evidence type="ECO:0000313" key="8">
    <source>
        <dbReference type="Proteomes" id="UP000005951"/>
    </source>
</evidence>
<organism evidence="7 8">
    <name type="scientific">Rhodococcus opacus M213</name>
    <dbReference type="NCBI Taxonomy" id="1129896"/>
    <lineage>
        <taxon>Bacteria</taxon>
        <taxon>Bacillati</taxon>
        <taxon>Actinomycetota</taxon>
        <taxon>Actinomycetes</taxon>
        <taxon>Mycobacteriales</taxon>
        <taxon>Nocardiaceae</taxon>
        <taxon>Rhodococcus</taxon>
    </lineage>
</organism>
<proteinExistence type="inferred from homology"/>
<name>K8XWG9_RHOOP</name>
<dbReference type="Proteomes" id="UP000005951">
    <property type="component" value="Unassembled WGS sequence"/>
</dbReference>
<comment type="caution">
    <text evidence="7">The sequence shown here is derived from an EMBL/GenBank/DDBJ whole genome shotgun (WGS) entry which is preliminary data.</text>
</comment>
<dbReference type="InterPro" id="IPR000887">
    <property type="entry name" value="Aldlse_KDPG_KHG"/>
</dbReference>
<keyword evidence="4" id="KW-0456">Lyase</keyword>
<evidence type="ECO:0000256" key="1">
    <source>
        <dbReference type="ARBA" id="ARBA00004761"/>
    </source>
</evidence>
<accession>K8XWG9</accession>
<feature type="region of interest" description="Disordered" evidence="6">
    <location>
        <begin position="1"/>
        <end position="51"/>
    </location>
</feature>
<dbReference type="PANTHER" id="PTHR30246">
    <property type="entry name" value="2-KETO-3-DEOXY-6-PHOSPHOGLUCONATE ALDOLASE"/>
    <property type="match status" value="1"/>
</dbReference>
<protein>
    <submittedName>
        <fullName evidence="7">2-dehydro-3-deoxyphosphooctonate aldolase</fullName>
    </submittedName>
</protein>
<evidence type="ECO:0000256" key="6">
    <source>
        <dbReference type="SAM" id="MobiDB-lite"/>
    </source>
</evidence>
<keyword evidence="5" id="KW-0119">Carbohydrate metabolism</keyword>
<dbReference type="EMBL" id="AJYC02000032">
    <property type="protein sequence ID" value="EKT82567.1"/>
    <property type="molecule type" value="Genomic_DNA"/>
</dbReference>
<dbReference type="GO" id="GO:0016829">
    <property type="term" value="F:lyase activity"/>
    <property type="evidence" value="ECO:0007669"/>
    <property type="project" value="UniProtKB-KW"/>
</dbReference>
<dbReference type="InterPro" id="IPR013785">
    <property type="entry name" value="Aldolase_TIM"/>
</dbReference>
<evidence type="ECO:0000256" key="5">
    <source>
        <dbReference type="ARBA" id="ARBA00023277"/>
    </source>
</evidence>
<dbReference type="SUPFAM" id="SSF51569">
    <property type="entry name" value="Aldolase"/>
    <property type="match status" value="1"/>
</dbReference>
<evidence type="ECO:0000256" key="2">
    <source>
        <dbReference type="ARBA" id="ARBA00006906"/>
    </source>
</evidence>
<reference evidence="7 8" key="1">
    <citation type="journal article" date="2013" name="Genome Announc.">
        <title>Draft Genome Sequence of Rhodococcus opacus Strain M213 Shows a Diverse Catabolic Potential.</title>
        <authorList>
            <person name="Pathak A."/>
            <person name="Green S.J."/>
            <person name="Ogram A."/>
            <person name="Chauhan A."/>
        </authorList>
    </citation>
    <scope>NUCLEOTIDE SEQUENCE [LARGE SCALE GENOMIC DNA]</scope>
    <source>
        <strain evidence="7 8">M213</strain>
    </source>
</reference>
<feature type="compositionally biased region" description="Low complexity" evidence="6">
    <location>
        <begin position="14"/>
        <end position="29"/>
    </location>
</feature>
<dbReference type="Gene3D" id="3.20.20.70">
    <property type="entry name" value="Aldolase class I"/>
    <property type="match status" value="1"/>
</dbReference>
<feature type="compositionally biased region" description="Polar residues" evidence="6">
    <location>
        <begin position="30"/>
        <end position="49"/>
    </location>
</feature>
<sequence length="124" mass="12885">MKPIHLSRLHQEDTMTTDTTSTVPVHTTPGQPETRQESGSLTAAATSPSDAREVIRTARAAGIGSPPGAYTPTEIVSAWRHGPGYLADIAAPLPHIPLVPTGGVRAEDIAAYHDAGALAVGMSR</sequence>